<dbReference type="InterPro" id="IPR038770">
    <property type="entry name" value="Na+/solute_symporter_sf"/>
</dbReference>
<comment type="caution">
    <text evidence="9">The sequence shown here is derived from an EMBL/GenBank/DDBJ whole genome shotgun (WGS) entry which is preliminary data.</text>
</comment>
<feature type="transmembrane region" description="Helical" evidence="8">
    <location>
        <begin position="263"/>
        <end position="282"/>
    </location>
</feature>
<evidence type="ECO:0000256" key="1">
    <source>
        <dbReference type="ARBA" id="ARBA00004651"/>
    </source>
</evidence>
<evidence type="ECO:0000256" key="5">
    <source>
        <dbReference type="ARBA" id="ARBA00022692"/>
    </source>
</evidence>
<evidence type="ECO:0000256" key="7">
    <source>
        <dbReference type="ARBA" id="ARBA00023136"/>
    </source>
</evidence>
<evidence type="ECO:0000256" key="2">
    <source>
        <dbReference type="ARBA" id="ARBA00010145"/>
    </source>
</evidence>
<sequence length="311" mass="31975">MLLVLVGIITSAAAGMASEARWGERAVAGTGRAFDVLLYGLLPLITFFAVTRLELTAGLGVGLLLAYTELAIVGLVAFQLARRLLHLDDAATGAVVVGSILANTGYLGLPLTAAVLGTDVIPEAITWDLAVSVPMLFVPAFAIGAALGTKAGETPRERVRAFLVRNPPLLALGLALVAPDAWAPEALSDIARYGALALLPVGFFALGVHLRQEAEDGNMRFPPPLTRPVLVVLGCRVLLAPALFAAGALTVGALTTVDIPDAYFAQAAMPCGINALIVAHVYGLDLRIAASAVAWSTTAVVTGALVLAAVT</sequence>
<dbReference type="Proteomes" id="UP000240739">
    <property type="component" value="Unassembled WGS sequence"/>
</dbReference>
<feature type="transmembrane region" description="Helical" evidence="8">
    <location>
        <begin position="57"/>
        <end position="78"/>
    </location>
</feature>
<protein>
    <submittedName>
        <fullName evidence="9">Transporter</fullName>
    </submittedName>
</protein>
<evidence type="ECO:0000313" key="9">
    <source>
        <dbReference type="EMBL" id="PTL59312.1"/>
    </source>
</evidence>
<dbReference type="AlphaFoldDB" id="A0A2T4UJA2"/>
<dbReference type="InterPro" id="IPR004776">
    <property type="entry name" value="Mem_transp_PIN-like"/>
</dbReference>
<name>A0A2T4UJA2_9ACTN</name>
<keyword evidence="3" id="KW-0813">Transport</keyword>
<keyword evidence="7 8" id="KW-0472">Membrane</keyword>
<feature type="transmembrane region" description="Helical" evidence="8">
    <location>
        <begin position="289"/>
        <end position="310"/>
    </location>
</feature>
<dbReference type="PANTHER" id="PTHR36838:SF3">
    <property type="entry name" value="TRANSPORTER AUXIN EFFLUX CARRIER EC FAMILY"/>
    <property type="match status" value="1"/>
</dbReference>
<dbReference type="GO" id="GO:0005886">
    <property type="term" value="C:plasma membrane"/>
    <property type="evidence" value="ECO:0007669"/>
    <property type="project" value="UniProtKB-SubCell"/>
</dbReference>
<keyword evidence="6 8" id="KW-1133">Transmembrane helix</keyword>
<dbReference type="GO" id="GO:0055085">
    <property type="term" value="P:transmembrane transport"/>
    <property type="evidence" value="ECO:0007669"/>
    <property type="project" value="InterPro"/>
</dbReference>
<keyword evidence="4" id="KW-1003">Cell membrane</keyword>
<evidence type="ECO:0000256" key="6">
    <source>
        <dbReference type="ARBA" id="ARBA00022989"/>
    </source>
</evidence>
<reference evidence="9 10" key="1">
    <citation type="submission" date="2018-03" db="EMBL/GenBank/DDBJ databases">
        <title>Aquarubrobacter algicola gen. nov., sp. nov., a novel actinobacterium isolated from shallow eutrophic lake during the end of cyanobacterial harmful algal blooms.</title>
        <authorList>
            <person name="Chun S.J."/>
        </authorList>
    </citation>
    <scope>NUCLEOTIDE SEQUENCE [LARGE SCALE GENOMIC DNA]</scope>
    <source>
        <strain evidence="9 10">Seoho-28</strain>
    </source>
</reference>
<dbReference type="RefSeq" id="WP_107567823.1">
    <property type="nucleotide sequence ID" value="NZ_PYYB01000001.1"/>
</dbReference>
<dbReference type="PANTHER" id="PTHR36838">
    <property type="entry name" value="AUXIN EFFLUX CARRIER FAMILY PROTEIN"/>
    <property type="match status" value="1"/>
</dbReference>
<dbReference type="Pfam" id="PF03547">
    <property type="entry name" value="Mem_trans"/>
    <property type="match status" value="1"/>
</dbReference>
<dbReference type="OrthoDB" id="5242630at2"/>
<comment type="subcellular location">
    <subcellularLocation>
        <location evidence="1">Cell membrane</location>
        <topology evidence="1">Multi-pass membrane protein</topology>
    </subcellularLocation>
</comment>
<feature type="transmembrane region" description="Helical" evidence="8">
    <location>
        <begin position="90"/>
        <end position="109"/>
    </location>
</feature>
<feature type="transmembrane region" description="Helical" evidence="8">
    <location>
        <begin position="129"/>
        <end position="147"/>
    </location>
</feature>
<feature type="transmembrane region" description="Helical" evidence="8">
    <location>
        <begin position="190"/>
        <end position="208"/>
    </location>
</feature>
<feature type="transmembrane region" description="Helical" evidence="8">
    <location>
        <begin position="229"/>
        <end position="251"/>
    </location>
</feature>
<evidence type="ECO:0000256" key="4">
    <source>
        <dbReference type="ARBA" id="ARBA00022475"/>
    </source>
</evidence>
<organism evidence="9 10">
    <name type="scientific">Paraconexibacter algicola</name>
    <dbReference type="NCBI Taxonomy" id="2133960"/>
    <lineage>
        <taxon>Bacteria</taxon>
        <taxon>Bacillati</taxon>
        <taxon>Actinomycetota</taxon>
        <taxon>Thermoleophilia</taxon>
        <taxon>Solirubrobacterales</taxon>
        <taxon>Paraconexibacteraceae</taxon>
        <taxon>Paraconexibacter</taxon>
    </lineage>
</organism>
<proteinExistence type="inferred from homology"/>
<keyword evidence="10" id="KW-1185">Reference proteome</keyword>
<evidence type="ECO:0000256" key="8">
    <source>
        <dbReference type="SAM" id="Phobius"/>
    </source>
</evidence>
<dbReference type="EMBL" id="PYYB01000001">
    <property type="protein sequence ID" value="PTL59312.1"/>
    <property type="molecule type" value="Genomic_DNA"/>
</dbReference>
<gene>
    <name evidence="9" type="ORF">C7Y72_06430</name>
</gene>
<evidence type="ECO:0000313" key="10">
    <source>
        <dbReference type="Proteomes" id="UP000240739"/>
    </source>
</evidence>
<comment type="similarity">
    <text evidence="2">Belongs to the auxin efflux carrier (TC 2.A.69) family.</text>
</comment>
<dbReference type="Gene3D" id="1.20.1530.20">
    <property type="match status" value="1"/>
</dbReference>
<evidence type="ECO:0000256" key="3">
    <source>
        <dbReference type="ARBA" id="ARBA00022448"/>
    </source>
</evidence>
<accession>A0A2T4UJA2</accession>
<keyword evidence="5 8" id="KW-0812">Transmembrane</keyword>
<feature type="transmembrane region" description="Helical" evidence="8">
    <location>
        <begin position="159"/>
        <end position="178"/>
    </location>
</feature>